<dbReference type="eggNOG" id="COG5340">
    <property type="taxonomic scope" value="Bacteria"/>
</dbReference>
<dbReference type="AlphaFoldDB" id="B9YBI7"/>
<dbReference type="EMBL" id="ACCF01000200">
    <property type="protein sequence ID" value="EEF66651.1"/>
    <property type="molecule type" value="Genomic_DNA"/>
</dbReference>
<name>B9YBI7_9FIRM</name>
<dbReference type="Proteomes" id="UP000005950">
    <property type="component" value="Unassembled WGS sequence"/>
</dbReference>
<protein>
    <recommendedName>
        <fullName evidence="3">Abortive infection protein AbiGI</fullName>
    </recommendedName>
</protein>
<proteinExistence type="predicted"/>
<gene>
    <name evidence="1" type="ORF">HOLDEFILI_03194</name>
</gene>
<dbReference type="HOGENOM" id="CLU_089333_0_0_9"/>
<organism evidence="1 2">
    <name type="scientific">Holdemania filiformis DSM 12042</name>
    <dbReference type="NCBI Taxonomy" id="545696"/>
    <lineage>
        <taxon>Bacteria</taxon>
        <taxon>Bacillati</taxon>
        <taxon>Bacillota</taxon>
        <taxon>Erysipelotrichia</taxon>
        <taxon>Erysipelotrichales</taxon>
        <taxon>Erysipelotrichaceae</taxon>
        <taxon>Holdemania</taxon>
    </lineage>
</organism>
<accession>B9YBI7</accession>
<sequence>MVHYFHTTNLKICVLKVGDEMTKLEIAQKVLITTGGIAKTADFIAAGLAKYEVFNLYKAGYLKRIRHGFYKLADNLDITEEQILNVLLPEGIVCVESALFYYGYSDFTPRIWTLAVPRTISRAKIKLDDIAIKVYYIPTQFYELGKTSANIDGTILSIYDRERTICDCFKYRTKLDNELFNKAVRSYVDDEQKNLINLSKYAKEMGLLKKINDLMEVMLNG</sequence>
<comment type="caution">
    <text evidence="1">The sequence shown here is derived from an EMBL/GenBank/DDBJ whole genome shotgun (WGS) entry which is preliminary data.</text>
</comment>
<evidence type="ECO:0000313" key="1">
    <source>
        <dbReference type="EMBL" id="EEF66651.1"/>
    </source>
</evidence>
<dbReference type="STRING" id="545696.HOLDEFILI_03194"/>
<evidence type="ECO:0000313" key="2">
    <source>
        <dbReference type="Proteomes" id="UP000005950"/>
    </source>
</evidence>
<reference evidence="1 2" key="2">
    <citation type="submission" date="2009-02" db="EMBL/GenBank/DDBJ databases">
        <title>Draft genome sequence of Holdemania filiformis DSM 12042.</title>
        <authorList>
            <person name="Sudarsanam P."/>
            <person name="Ley R."/>
            <person name="Guruge J."/>
            <person name="Turnbaugh P.J."/>
            <person name="Mahowald M."/>
            <person name="Liep D."/>
            <person name="Gordon J."/>
        </authorList>
    </citation>
    <scope>NUCLEOTIDE SEQUENCE [LARGE SCALE GENOMIC DNA]</scope>
    <source>
        <strain evidence="1 2">DSM 12042</strain>
    </source>
</reference>
<evidence type="ECO:0008006" key="3">
    <source>
        <dbReference type="Google" id="ProtNLM"/>
    </source>
</evidence>
<reference evidence="1 2" key="1">
    <citation type="submission" date="2008-12" db="EMBL/GenBank/DDBJ databases">
        <authorList>
            <person name="Fulton L."/>
            <person name="Clifton S."/>
            <person name="Fulton B."/>
            <person name="Xu J."/>
            <person name="Minx P."/>
            <person name="Pepin K.H."/>
            <person name="Johnson M."/>
            <person name="Bhonagiri V."/>
            <person name="Nash W.E."/>
            <person name="Mardis E.R."/>
            <person name="Wilson R.K."/>
        </authorList>
    </citation>
    <scope>NUCLEOTIDE SEQUENCE [LARGE SCALE GENOMIC DNA]</scope>
    <source>
        <strain evidence="1 2">DSM 12042</strain>
    </source>
</reference>